<dbReference type="Proteomes" id="UP000265520">
    <property type="component" value="Unassembled WGS sequence"/>
</dbReference>
<evidence type="ECO:0000313" key="2">
    <source>
        <dbReference type="EMBL" id="MCI51168.1"/>
    </source>
</evidence>
<name>A0A392SQL4_9FABA</name>
<organism evidence="2 3">
    <name type="scientific">Trifolium medium</name>
    <dbReference type="NCBI Taxonomy" id="97028"/>
    <lineage>
        <taxon>Eukaryota</taxon>
        <taxon>Viridiplantae</taxon>
        <taxon>Streptophyta</taxon>
        <taxon>Embryophyta</taxon>
        <taxon>Tracheophyta</taxon>
        <taxon>Spermatophyta</taxon>
        <taxon>Magnoliopsida</taxon>
        <taxon>eudicotyledons</taxon>
        <taxon>Gunneridae</taxon>
        <taxon>Pentapetalae</taxon>
        <taxon>rosids</taxon>
        <taxon>fabids</taxon>
        <taxon>Fabales</taxon>
        <taxon>Fabaceae</taxon>
        <taxon>Papilionoideae</taxon>
        <taxon>50 kb inversion clade</taxon>
        <taxon>NPAAA clade</taxon>
        <taxon>Hologalegina</taxon>
        <taxon>IRL clade</taxon>
        <taxon>Trifolieae</taxon>
        <taxon>Trifolium</taxon>
    </lineage>
</organism>
<evidence type="ECO:0000313" key="3">
    <source>
        <dbReference type="Proteomes" id="UP000265520"/>
    </source>
</evidence>
<sequence>PVKEEQDSGVEDNKLSSSNGGNVGHRGENGSSIDHNGMHLEKAQIVLQNIAVPQSFLTLGKVN</sequence>
<proteinExistence type="predicted"/>
<evidence type="ECO:0000256" key="1">
    <source>
        <dbReference type="SAM" id="MobiDB-lite"/>
    </source>
</evidence>
<protein>
    <submittedName>
        <fullName evidence="2">Uncharacterized protein</fullName>
    </submittedName>
</protein>
<feature type="region of interest" description="Disordered" evidence="1">
    <location>
        <begin position="1"/>
        <end position="36"/>
    </location>
</feature>
<dbReference type="AlphaFoldDB" id="A0A392SQL4"/>
<keyword evidence="3" id="KW-1185">Reference proteome</keyword>
<dbReference type="EMBL" id="LXQA010427851">
    <property type="protein sequence ID" value="MCI51168.1"/>
    <property type="molecule type" value="Genomic_DNA"/>
</dbReference>
<comment type="caution">
    <text evidence="2">The sequence shown here is derived from an EMBL/GenBank/DDBJ whole genome shotgun (WGS) entry which is preliminary data.</text>
</comment>
<feature type="compositionally biased region" description="Basic and acidic residues" evidence="1">
    <location>
        <begin position="1"/>
        <end position="14"/>
    </location>
</feature>
<accession>A0A392SQL4</accession>
<reference evidence="2 3" key="1">
    <citation type="journal article" date="2018" name="Front. Plant Sci.">
        <title>Red Clover (Trifolium pratense) and Zigzag Clover (T. medium) - A Picture of Genomic Similarities and Differences.</title>
        <authorList>
            <person name="Dluhosova J."/>
            <person name="Istvanek J."/>
            <person name="Nedelnik J."/>
            <person name="Repkova J."/>
        </authorList>
    </citation>
    <scope>NUCLEOTIDE SEQUENCE [LARGE SCALE GENOMIC DNA]</scope>
    <source>
        <strain evidence="3">cv. 10/8</strain>
        <tissue evidence="2">Leaf</tissue>
    </source>
</reference>
<feature type="non-terminal residue" evidence="2">
    <location>
        <position position="1"/>
    </location>
</feature>